<dbReference type="FunFam" id="3.30.565.10:FF:000006">
    <property type="entry name" value="Sensor histidine kinase WalK"/>
    <property type="match status" value="1"/>
</dbReference>
<dbReference type="SUPFAM" id="SSF47384">
    <property type="entry name" value="Homodimeric domain of signal transducing histidine kinase"/>
    <property type="match status" value="1"/>
</dbReference>
<dbReference type="Gene3D" id="3.30.565.10">
    <property type="entry name" value="Histidine kinase-like ATPase, C-terminal domain"/>
    <property type="match status" value="1"/>
</dbReference>
<dbReference type="SMART" id="SM00388">
    <property type="entry name" value="HisKA"/>
    <property type="match status" value="1"/>
</dbReference>
<evidence type="ECO:0000256" key="3">
    <source>
        <dbReference type="ARBA" id="ARBA00022553"/>
    </source>
</evidence>
<proteinExistence type="predicted"/>
<dbReference type="EMBL" id="PKTG01000071">
    <property type="protein sequence ID" value="PLX18122.1"/>
    <property type="molecule type" value="Genomic_DNA"/>
</dbReference>
<dbReference type="CDD" id="cd00075">
    <property type="entry name" value="HATPase"/>
    <property type="match status" value="1"/>
</dbReference>
<dbReference type="InterPro" id="IPR005467">
    <property type="entry name" value="His_kinase_dom"/>
</dbReference>
<dbReference type="GO" id="GO:0000155">
    <property type="term" value="F:phosphorelay sensor kinase activity"/>
    <property type="evidence" value="ECO:0007669"/>
    <property type="project" value="InterPro"/>
</dbReference>
<dbReference type="InterPro" id="IPR036890">
    <property type="entry name" value="HATPase_C_sf"/>
</dbReference>
<dbReference type="AlphaFoldDB" id="A0A2N5ZHM8"/>
<evidence type="ECO:0000256" key="5">
    <source>
        <dbReference type="ARBA" id="ARBA00022777"/>
    </source>
</evidence>
<evidence type="ECO:0000256" key="6">
    <source>
        <dbReference type="ARBA" id="ARBA00023012"/>
    </source>
</evidence>
<gene>
    <name evidence="9" type="ORF">C0601_05520</name>
</gene>
<dbReference type="Gene3D" id="1.10.287.130">
    <property type="match status" value="1"/>
</dbReference>
<dbReference type="InterPro" id="IPR050736">
    <property type="entry name" value="Sensor_HK_Regulatory"/>
</dbReference>
<keyword evidence="4" id="KW-0808">Transferase</keyword>
<dbReference type="CDD" id="cd00082">
    <property type="entry name" value="HisKA"/>
    <property type="match status" value="1"/>
</dbReference>
<dbReference type="InterPro" id="IPR004358">
    <property type="entry name" value="Sig_transdc_His_kin-like_C"/>
</dbReference>
<dbReference type="PROSITE" id="PS50109">
    <property type="entry name" value="HIS_KIN"/>
    <property type="match status" value="1"/>
</dbReference>
<dbReference type="Pfam" id="PF00512">
    <property type="entry name" value="HisKA"/>
    <property type="match status" value="1"/>
</dbReference>
<evidence type="ECO:0000256" key="7">
    <source>
        <dbReference type="SAM" id="Coils"/>
    </source>
</evidence>
<feature type="coiled-coil region" evidence="7">
    <location>
        <begin position="113"/>
        <end position="147"/>
    </location>
</feature>
<feature type="domain" description="Histidine kinase" evidence="8">
    <location>
        <begin position="154"/>
        <end position="374"/>
    </location>
</feature>
<dbReference type="PRINTS" id="PR00344">
    <property type="entry name" value="BCTRLSENSOR"/>
</dbReference>
<comment type="catalytic activity">
    <reaction evidence="1">
        <text>ATP + protein L-histidine = ADP + protein N-phospho-L-histidine.</text>
        <dbReference type="EC" id="2.7.13.3"/>
    </reaction>
</comment>
<protein>
    <recommendedName>
        <fullName evidence="2">histidine kinase</fullName>
        <ecNumber evidence="2">2.7.13.3</ecNumber>
    </recommendedName>
</protein>
<evidence type="ECO:0000313" key="10">
    <source>
        <dbReference type="Proteomes" id="UP000234857"/>
    </source>
</evidence>
<dbReference type="InterPro" id="IPR003594">
    <property type="entry name" value="HATPase_dom"/>
</dbReference>
<keyword evidence="3" id="KW-0597">Phosphoprotein</keyword>
<dbReference type="PANTHER" id="PTHR43711">
    <property type="entry name" value="TWO-COMPONENT HISTIDINE KINASE"/>
    <property type="match status" value="1"/>
</dbReference>
<keyword evidence="7" id="KW-0175">Coiled coil</keyword>
<dbReference type="InterPro" id="IPR003661">
    <property type="entry name" value="HisK_dim/P_dom"/>
</dbReference>
<name>A0A2N5ZHM8_MUIH1</name>
<evidence type="ECO:0000259" key="8">
    <source>
        <dbReference type="PROSITE" id="PS50109"/>
    </source>
</evidence>
<accession>A0A2N5ZHM8</accession>
<dbReference type="EC" id="2.7.13.3" evidence="2"/>
<sequence>MNSKDFPAEIKNFYSDFVNKSESFFVVFKKNGYIDYYNDFFEDLFEKRDLPKNIFEFIPEISDENIFKKRLTEKKPFLFNFTIGLRIPISFYCHLRKNKDIYVLMGFISFFEMEKLQLHIMETNTQLNNLARELNKKNVELAKANNLKNQLMGIAAHDLRNPIGVINSYTEFLLMDEKIHGDSELKKIIDTIRRMSDYSLMLVRDYLDYSKIEEGQINLELKNIDIIKLLKKQVSISRILSSNKDITIKTNFSCDSFFFKADKLKFSQVIDNLITNAIKFSHKGEKIILSAEKINEDVLEIRVKDFGVGIPENKLSTIFDPFTKNSTKGTSGERGTGLGLTIAKQIVQAHNGKIKVESKSGKGSVFIITLSKKGFKND</sequence>
<reference evidence="9 10" key="1">
    <citation type="submission" date="2017-11" db="EMBL/GenBank/DDBJ databases">
        <title>Genome-resolved metagenomics identifies genetic mobility, metabolic interactions, and unexpected diversity in perchlorate-reducing communities.</title>
        <authorList>
            <person name="Barnum T.P."/>
            <person name="Figueroa I.A."/>
            <person name="Carlstrom C.I."/>
            <person name="Lucas L.N."/>
            <person name="Engelbrektson A.L."/>
            <person name="Coates J.D."/>
        </authorList>
    </citation>
    <scope>NUCLEOTIDE SEQUENCE [LARGE SCALE GENOMIC DNA]</scope>
    <source>
        <strain evidence="9">BM706</strain>
    </source>
</reference>
<organism evidence="9 10">
    <name type="scientific">Muiribacterium halophilum</name>
    <dbReference type="NCBI Taxonomy" id="2053465"/>
    <lineage>
        <taxon>Bacteria</taxon>
        <taxon>Candidatus Muiribacteriota</taxon>
        <taxon>Candidatus Muiribacteriia</taxon>
        <taxon>Candidatus Muiribacteriales</taxon>
        <taxon>Candidatus Muiribacteriaceae</taxon>
        <taxon>Candidatus Muiribacterium</taxon>
    </lineage>
</organism>
<keyword evidence="5" id="KW-0418">Kinase</keyword>
<dbReference type="InterPro" id="IPR036097">
    <property type="entry name" value="HisK_dim/P_sf"/>
</dbReference>
<evidence type="ECO:0000313" key="9">
    <source>
        <dbReference type="EMBL" id="PLX18122.1"/>
    </source>
</evidence>
<evidence type="ECO:0000256" key="2">
    <source>
        <dbReference type="ARBA" id="ARBA00012438"/>
    </source>
</evidence>
<keyword evidence="6" id="KW-0902">Two-component regulatory system</keyword>
<dbReference type="PANTHER" id="PTHR43711:SF26">
    <property type="entry name" value="SENSOR HISTIDINE KINASE RCSC"/>
    <property type="match status" value="1"/>
</dbReference>
<comment type="caution">
    <text evidence="9">The sequence shown here is derived from an EMBL/GenBank/DDBJ whole genome shotgun (WGS) entry which is preliminary data.</text>
</comment>
<evidence type="ECO:0000256" key="1">
    <source>
        <dbReference type="ARBA" id="ARBA00000085"/>
    </source>
</evidence>
<evidence type="ECO:0000256" key="4">
    <source>
        <dbReference type="ARBA" id="ARBA00022679"/>
    </source>
</evidence>
<dbReference type="Pfam" id="PF02518">
    <property type="entry name" value="HATPase_c"/>
    <property type="match status" value="1"/>
</dbReference>
<dbReference type="SMART" id="SM00387">
    <property type="entry name" value="HATPase_c"/>
    <property type="match status" value="1"/>
</dbReference>
<dbReference type="SUPFAM" id="SSF55874">
    <property type="entry name" value="ATPase domain of HSP90 chaperone/DNA topoisomerase II/histidine kinase"/>
    <property type="match status" value="1"/>
</dbReference>
<dbReference type="Proteomes" id="UP000234857">
    <property type="component" value="Unassembled WGS sequence"/>
</dbReference>